<name>A0ABY0L932_9FLAO</name>
<feature type="transmembrane region" description="Helical" evidence="9">
    <location>
        <begin position="528"/>
        <end position="550"/>
    </location>
</feature>
<keyword evidence="7 9" id="KW-0472">Membrane</keyword>
<feature type="transmembrane region" description="Helical" evidence="9">
    <location>
        <begin position="187"/>
        <end position="209"/>
    </location>
</feature>
<dbReference type="SUPFAM" id="SSF103473">
    <property type="entry name" value="MFS general substrate transporter"/>
    <property type="match status" value="1"/>
</dbReference>
<feature type="transmembrane region" description="Helical" evidence="9">
    <location>
        <begin position="26"/>
        <end position="45"/>
    </location>
</feature>
<dbReference type="InterPro" id="IPR050171">
    <property type="entry name" value="MFS_Transporters"/>
</dbReference>
<dbReference type="CDD" id="cd17346">
    <property type="entry name" value="MFS_DtpA_like"/>
    <property type="match status" value="1"/>
</dbReference>
<evidence type="ECO:0000313" key="10">
    <source>
        <dbReference type="EMBL" id="SCX84247.1"/>
    </source>
</evidence>
<reference evidence="10 11" key="1">
    <citation type="submission" date="2016-10" db="EMBL/GenBank/DDBJ databases">
        <authorList>
            <person name="Varghese N."/>
            <person name="Submissions S."/>
        </authorList>
    </citation>
    <scope>NUCLEOTIDE SEQUENCE [LARGE SCALE GENOMIC DNA]</scope>
    <source>
        <strain evidence="10 11">CGMCC 1.6859</strain>
    </source>
</reference>
<dbReference type="RefSeq" id="WP_091128401.1">
    <property type="nucleotide sequence ID" value="NZ_FMVC01000001.1"/>
</dbReference>
<comment type="subcellular location">
    <subcellularLocation>
        <location evidence="1">Cell membrane</location>
        <topology evidence="1">Multi-pass membrane protein</topology>
    </subcellularLocation>
    <subcellularLocation>
        <location evidence="8">Membrane</location>
        <topology evidence="8">Multi-pass membrane protein</topology>
    </subcellularLocation>
</comment>
<dbReference type="Pfam" id="PF00854">
    <property type="entry name" value="PTR2"/>
    <property type="match status" value="2"/>
</dbReference>
<evidence type="ECO:0000256" key="1">
    <source>
        <dbReference type="ARBA" id="ARBA00004651"/>
    </source>
</evidence>
<organism evidence="10 11">
    <name type="scientific">Flavobacterium anhuiense</name>
    <dbReference type="NCBI Taxonomy" id="459526"/>
    <lineage>
        <taxon>Bacteria</taxon>
        <taxon>Pseudomonadati</taxon>
        <taxon>Bacteroidota</taxon>
        <taxon>Flavobacteriia</taxon>
        <taxon>Flavobacteriales</taxon>
        <taxon>Flavobacteriaceae</taxon>
        <taxon>Flavobacterium</taxon>
    </lineage>
</organism>
<evidence type="ECO:0000256" key="8">
    <source>
        <dbReference type="RuleBase" id="RU003755"/>
    </source>
</evidence>
<keyword evidence="3" id="KW-1003">Cell membrane</keyword>
<protein>
    <submittedName>
        <fullName evidence="10">Proton-dependent oligopeptide transporter, POT family</fullName>
    </submittedName>
</protein>
<proteinExistence type="inferred from homology"/>
<dbReference type="InterPro" id="IPR018456">
    <property type="entry name" value="PTR2_symporter_CS"/>
</dbReference>
<evidence type="ECO:0000256" key="3">
    <source>
        <dbReference type="ARBA" id="ARBA00022475"/>
    </source>
</evidence>
<evidence type="ECO:0000256" key="6">
    <source>
        <dbReference type="ARBA" id="ARBA00022989"/>
    </source>
</evidence>
<feature type="transmembrane region" description="Helical" evidence="9">
    <location>
        <begin position="415"/>
        <end position="435"/>
    </location>
</feature>
<dbReference type="InterPro" id="IPR036259">
    <property type="entry name" value="MFS_trans_sf"/>
</dbReference>
<evidence type="ECO:0000256" key="7">
    <source>
        <dbReference type="ARBA" id="ARBA00023136"/>
    </source>
</evidence>
<keyword evidence="2 8" id="KW-0813">Transport</keyword>
<keyword evidence="6 9" id="KW-1133">Transmembrane helix</keyword>
<keyword evidence="11" id="KW-1185">Reference proteome</keyword>
<comment type="similarity">
    <text evidence="8">Belongs to the major facilitator superfamily. Proton-dependent oligopeptide transporter (POT/PTR) (TC 2.A.17) family.</text>
</comment>
<feature type="transmembrane region" description="Helical" evidence="9">
    <location>
        <begin position="381"/>
        <end position="403"/>
    </location>
</feature>
<gene>
    <name evidence="10" type="ORF">SAMN02927916_0508</name>
</gene>
<feature type="transmembrane region" description="Helical" evidence="9">
    <location>
        <begin position="271"/>
        <end position="289"/>
    </location>
</feature>
<feature type="transmembrane region" description="Helical" evidence="9">
    <location>
        <begin position="109"/>
        <end position="128"/>
    </location>
</feature>
<dbReference type="PANTHER" id="PTHR23517">
    <property type="entry name" value="RESISTANCE PROTEIN MDTM, PUTATIVE-RELATED-RELATED"/>
    <property type="match status" value="1"/>
</dbReference>
<comment type="caution">
    <text evidence="10">The sequence shown here is derived from an EMBL/GenBank/DDBJ whole genome shotgun (WGS) entry which is preliminary data.</text>
</comment>
<feature type="transmembrane region" description="Helical" evidence="9">
    <location>
        <begin position="82"/>
        <end position="103"/>
    </location>
</feature>
<evidence type="ECO:0000256" key="5">
    <source>
        <dbReference type="ARBA" id="ARBA00022856"/>
    </source>
</evidence>
<dbReference type="InterPro" id="IPR000109">
    <property type="entry name" value="POT_fam"/>
</dbReference>
<dbReference type="PROSITE" id="PS01023">
    <property type="entry name" value="PTR2_2"/>
    <property type="match status" value="1"/>
</dbReference>
<feature type="transmembrane region" description="Helical" evidence="9">
    <location>
        <begin position="301"/>
        <end position="318"/>
    </location>
</feature>
<feature type="transmembrane region" description="Helical" evidence="9">
    <location>
        <begin position="148"/>
        <end position="167"/>
    </location>
</feature>
<dbReference type="EMBL" id="FMVC01000001">
    <property type="protein sequence ID" value="SCX84247.1"/>
    <property type="molecule type" value="Genomic_DNA"/>
</dbReference>
<feature type="transmembrane region" description="Helical" evidence="9">
    <location>
        <begin position="248"/>
        <end position="265"/>
    </location>
</feature>
<accession>A0ABY0L932</accession>
<sequence length="558" mass="61047">MGETQVKTAHPKGLWVLFGTEMWERFNFYGMRALLTLFLVNSLLMKEEEASLIYGGFLGLCYLTPMLGGFVADRYLGNRNCILLGGLLMAIGQMLLFTSGSVFENNRPLATIIMYSALGVIVFGNGFFKPNISSMVGLLYPKQEKTKLDSAFTIFYMGINIGAFLGQSICPLLGDVKDAGGIRDIHAFRWGFMAASVAMLLGTILFYFLKNKYVVSPEGKPLGGLPSKNDASDFEEGEAQKANFSTKALIGAGIAFVALGFFFHYVVGQNLIYTLIYSSGLALAGLIISDTSLTKVERDRIIVIYIVSFFIIFFWAAFEQAGSSLTFIADNQTDRHFFGWAMPPSMVQIFNGMFVVVLAVPFSVLWDTLRAKGKEPISPVKLAAGLVIISISFFMIATQVSYIGTSGLLLVKWLILLYFLNTCAELCLSPIGLSLVGKLSPKRFASLLYGVFFLSNASGYALGGTLGSILPATGDKFAKAKELGIDLQAVLDKKITLSADQLALLDHHQISAQNPIFAGFEIHNLYEFFMVFVVLTGIAAILLFALTPLLKKLMHGVR</sequence>
<dbReference type="Gene3D" id="1.20.1250.20">
    <property type="entry name" value="MFS general substrate transporter like domains"/>
    <property type="match status" value="1"/>
</dbReference>
<evidence type="ECO:0000256" key="2">
    <source>
        <dbReference type="ARBA" id="ARBA00022448"/>
    </source>
</evidence>
<feature type="transmembrane region" description="Helical" evidence="9">
    <location>
        <begin position="447"/>
        <end position="470"/>
    </location>
</feature>
<keyword evidence="5" id="KW-0653">Protein transport</keyword>
<feature type="transmembrane region" description="Helical" evidence="9">
    <location>
        <begin position="349"/>
        <end position="369"/>
    </location>
</feature>
<dbReference type="PANTHER" id="PTHR23517:SF15">
    <property type="entry name" value="PROTON-DEPENDENT OLIGOPEPTIDE FAMILY TRANSPORT PROTEIN"/>
    <property type="match status" value="1"/>
</dbReference>
<feature type="transmembrane region" description="Helical" evidence="9">
    <location>
        <begin position="51"/>
        <end position="70"/>
    </location>
</feature>
<dbReference type="NCBIfam" id="TIGR00924">
    <property type="entry name" value="yjdL_sub1_fam"/>
    <property type="match status" value="1"/>
</dbReference>
<keyword evidence="5" id="KW-0571">Peptide transport</keyword>
<dbReference type="Proteomes" id="UP000199307">
    <property type="component" value="Unassembled WGS sequence"/>
</dbReference>
<evidence type="ECO:0000313" key="11">
    <source>
        <dbReference type="Proteomes" id="UP000199307"/>
    </source>
</evidence>
<dbReference type="InterPro" id="IPR005279">
    <property type="entry name" value="Dipep/tripep_permease"/>
</dbReference>
<evidence type="ECO:0000256" key="4">
    <source>
        <dbReference type="ARBA" id="ARBA00022692"/>
    </source>
</evidence>
<evidence type="ECO:0000256" key="9">
    <source>
        <dbReference type="SAM" id="Phobius"/>
    </source>
</evidence>
<keyword evidence="4 8" id="KW-0812">Transmembrane</keyword>